<feature type="transmembrane region" description="Helical" evidence="14">
    <location>
        <begin position="715"/>
        <end position="733"/>
    </location>
</feature>
<dbReference type="GO" id="GO:0055070">
    <property type="term" value="P:copper ion homeostasis"/>
    <property type="evidence" value="ECO:0007669"/>
    <property type="project" value="TreeGrafter"/>
</dbReference>
<dbReference type="InterPro" id="IPR018303">
    <property type="entry name" value="ATPase_P-typ_P_site"/>
</dbReference>
<keyword evidence="8 14" id="KW-0547">Nucleotide-binding</keyword>
<dbReference type="SUPFAM" id="SSF56784">
    <property type="entry name" value="HAD-like"/>
    <property type="match status" value="1"/>
</dbReference>
<evidence type="ECO:0000256" key="14">
    <source>
        <dbReference type="RuleBase" id="RU362081"/>
    </source>
</evidence>
<keyword evidence="5 14" id="KW-1003">Cell membrane</keyword>
<dbReference type="Gene3D" id="3.40.1110.10">
    <property type="entry name" value="Calcium-transporting ATPase, cytoplasmic domain N"/>
    <property type="match status" value="1"/>
</dbReference>
<dbReference type="PROSITE" id="PS50846">
    <property type="entry name" value="HMA_2"/>
    <property type="match status" value="1"/>
</dbReference>
<feature type="transmembrane region" description="Helical" evidence="14">
    <location>
        <begin position="347"/>
        <end position="369"/>
    </location>
</feature>
<feature type="transmembrane region" description="Helical" evidence="14">
    <location>
        <begin position="375"/>
        <end position="396"/>
    </location>
</feature>
<keyword evidence="11 14" id="KW-1133">Transmembrane helix</keyword>
<dbReference type="Pfam" id="PF00122">
    <property type="entry name" value="E1-E2_ATPase"/>
    <property type="match status" value="1"/>
</dbReference>
<evidence type="ECO:0000256" key="12">
    <source>
        <dbReference type="ARBA" id="ARBA00023065"/>
    </source>
</evidence>
<dbReference type="PRINTS" id="PR00119">
    <property type="entry name" value="CATATPASE"/>
</dbReference>
<evidence type="ECO:0000256" key="8">
    <source>
        <dbReference type="ARBA" id="ARBA00022741"/>
    </source>
</evidence>
<evidence type="ECO:0000256" key="4">
    <source>
        <dbReference type="ARBA" id="ARBA00022448"/>
    </source>
</evidence>
<dbReference type="EMBL" id="CP000544">
    <property type="protein sequence ID" value="ABM62949.1"/>
    <property type="molecule type" value="Genomic_DNA"/>
</dbReference>
<dbReference type="InterPro" id="IPR036412">
    <property type="entry name" value="HAD-like_sf"/>
</dbReference>
<evidence type="ECO:0000256" key="10">
    <source>
        <dbReference type="ARBA" id="ARBA00022967"/>
    </source>
</evidence>
<dbReference type="InterPro" id="IPR027256">
    <property type="entry name" value="P-typ_ATPase_IB"/>
</dbReference>
<dbReference type="AlphaFoldDB" id="A1WZ37"/>
<evidence type="ECO:0000313" key="17">
    <source>
        <dbReference type="Proteomes" id="UP000000647"/>
    </source>
</evidence>
<dbReference type="NCBIfam" id="TIGR01525">
    <property type="entry name" value="ATPase-IB_hvy"/>
    <property type="match status" value="1"/>
</dbReference>
<keyword evidence="6 14" id="KW-0812">Transmembrane</keyword>
<dbReference type="Proteomes" id="UP000000647">
    <property type="component" value="Chromosome"/>
</dbReference>
<dbReference type="HOGENOM" id="CLU_001771_0_3_6"/>
<dbReference type="PANTHER" id="PTHR43520:SF8">
    <property type="entry name" value="P-TYPE CU(+) TRANSPORTER"/>
    <property type="match status" value="1"/>
</dbReference>
<dbReference type="GO" id="GO:0043682">
    <property type="term" value="F:P-type divalent copper transporter activity"/>
    <property type="evidence" value="ECO:0007669"/>
    <property type="project" value="TreeGrafter"/>
</dbReference>
<evidence type="ECO:0000256" key="1">
    <source>
        <dbReference type="ARBA" id="ARBA00004651"/>
    </source>
</evidence>
<reference evidence="16 17" key="2">
    <citation type="journal article" date="2013" name="Stand. Genomic Sci.">
        <title>Complete genome sequence of Halorhodospira halophila SL1.</title>
        <authorList>
            <person name="Challacombe J.F."/>
            <person name="Majid S."/>
            <person name="Deole R."/>
            <person name="Brettin T.S."/>
            <person name="Bruce D."/>
            <person name="Delano S.F."/>
            <person name="Detter J.C."/>
            <person name="Gleasner C.D."/>
            <person name="Han C.S."/>
            <person name="Misra M."/>
            <person name="Reitenga K.G."/>
            <person name="Mikhailova N."/>
            <person name="Woyke T."/>
            <person name="Pitluck S."/>
            <person name="Nolan M."/>
            <person name="Land M.L."/>
            <person name="Saunders E."/>
            <person name="Tapia R."/>
            <person name="Lapidus A."/>
            <person name="Ivanova N."/>
            <person name="Hoff W.D."/>
        </authorList>
    </citation>
    <scope>NUCLEOTIDE SEQUENCE [LARGE SCALE GENOMIC DNA]</scope>
    <source>
        <strain evidence="17">DSM 244 / SL1</strain>
    </source>
</reference>
<evidence type="ECO:0000256" key="2">
    <source>
        <dbReference type="ARBA" id="ARBA00006024"/>
    </source>
</evidence>
<dbReference type="InterPro" id="IPR036163">
    <property type="entry name" value="HMA_dom_sf"/>
</dbReference>
<keyword evidence="12" id="KW-0406">Ion transport</keyword>
<keyword evidence="7 14" id="KW-0479">Metal-binding</keyword>
<dbReference type="RefSeq" id="WP_011814971.1">
    <property type="nucleotide sequence ID" value="NC_008789.1"/>
</dbReference>
<dbReference type="NCBIfam" id="TIGR01494">
    <property type="entry name" value="ATPase_P-type"/>
    <property type="match status" value="1"/>
</dbReference>
<reference evidence="17" key="1">
    <citation type="submission" date="2006-12" db="EMBL/GenBank/DDBJ databases">
        <title>Complete sequence of Halorhodospira halophila SL1.</title>
        <authorList>
            <consortium name="US DOE Joint Genome Institute"/>
            <person name="Copeland A."/>
            <person name="Lucas S."/>
            <person name="Lapidus A."/>
            <person name="Barry K."/>
            <person name="Detter J.C."/>
            <person name="Glavina del Rio T."/>
            <person name="Hammon N."/>
            <person name="Israni S."/>
            <person name="Dalin E."/>
            <person name="Tice H."/>
            <person name="Pitluck S."/>
            <person name="Saunders E."/>
            <person name="Brettin T."/>
            <person name="Bruce D."/>
            <person name="Han C."/>
            <person name="Tapia R."/>
            <person name="Schmutz J."/>
            <person name="Larimer F."/>
            <person name="Land M."/>
            <person name="Hauser L."/>
            <person name="Kyrpides N."/>
            <person name="Mikhailova N."/>
            <person name="Hoff W."/>
            <person name="Richardson P."/>
        </authorList>
    </citation>
    <scope>NUCLEOTIDE SEQUENCE [LARGE SCALE GENOMIC DNA]</scope>
    <source>
        <strain evidence="17">DSM 244 / SL1</strain>
    </source>
</reference>
<organism evidence="16 17">
    <name type="scientific">Halorhodospira halophila (strain DSM 244 / SL1)</name>
    <name type="common">Ectothiorhodospira halophila (strain DSM 244 / SL1)</name>
    <dbReference type="NCBI Taxonomy" id="349124"/>
    <lineage>
        <taxon>Bacteria</taxon>
        <taxon>Pseudomonadati</taxon>
        <taxon>Pseudomonadota</taxon>
        <taxon>Gammaproteobacteria</taxon>
        <taxon>Chromatiales</taxon>
        <taxon>Ectothiorhodospiraceae</taxon>
        <taxon>Halorhodospira</taxon>
    </lineage>
</organism>
<dbReference type="GO" id="GO:0140581">
    <property type="term" value="F:P-type monovalent copper transporter activity"/>
    <property type="evidence" value="ECO:0007669"/>
    <property type="project" value="UniProtKB-EC"/>
</dbReference>
<dbReference type="GO" id="GO:0005886">
    <property type="term" value="C:plasma membrane"/>
    <property type="evidence" value="ECO:0007669"/>
    <property type="project" value="UniProtKB-SubCell"/>
</dbReference>
<feature type="domain" description="HMA" evidence="15">
    <location>
        <begin position="4"/>
        <end position="70"/>
    </location>
</feature>
<gene>
    <name evidence="16" type="ordered locus">Hhal_2185</name>
</gene>
<dbReference type="SUPFAM" id="SSF55008">
    <property type="entry name" value="HMA, heavy metal-associated domain"/>
    <property type="match status" value="1"/>
</dbReference>
<keyword evidence="9 14" id="KW-0067">ATP-binding</keyword>
<evidence type="ECO:0000256" key="5">
    <source>
        <dbReference type="ARBA" id="ARBA00022475"/>
    </source>
</evidence>
<dbReference type="PANTHER" id="PTHR43520">
    <property type="entry name" value="ATP7, ISOFORM B"/>
    <property type="match status" value="1"/>
</dbReference>
<keyword evidence="10" id="KW-1278">Translocase</keyword>
<evidence type="ECO:0000313" key="16">
    <source>
        <dbReference type="EMBL" id="ABM62949.1"/>
    </source>
</evidence>
<keyword evidence="17" id="KW-1185">Reference proteome</keyword>
<dbReference type="FunFam" id="3.30.70.100:FF:000005">
    <property type="entry name" value="Copper-exporting P-type ATPase A"/>
    <property type="match status" value="1"/>
</dbReference>
<dbReference type="GO" id="GO:0016887">
    <property type="term" value="F:ATP hydrolysis activity"/>
    <property type="evidence" value="ECO:0007669"/>
    <property type="project" value="InterPro"/>
</dbReference>
<dbReference type="SFLD" id="SFLDF00027">
    <property type="entry name" value="p-type_atpase"/>
    <property type="match status" value="1"/>
</dbReference>
<dbReference type="SFLD" id="SFLDS00003">
    <property type="entry name" value="Haloacid_Dehalogenase"/>
    <property type="match status" value="1"/>
</dbReference>
<dbReference type="SFLD" id="SFLDG00002">
    <property type="entry name" value="C1.7:_P-type_atpase_like"/>
    <property type="match status" value="1"/>
</dbReference>
<dbReference type="STRING" id="349124.Hhal_2185"/>
<dbReference type="CDD" id="cd02094">
    <property type="entry name" value="P-type_ATPase_Cu-like"/>
    <property type="match status" value="1"/>
</dbReference>
<feature type="transmembrane region" description="Helical" evidence="14">
    <location>
        <begin position="128"/>
        <end position="145"/>
    </location>
</feature>
<proteinExistence type="inferred from homology"/>
<dbReference type="InterPro" id="IPR059000">
    <property type="entry name" value="ATPase_P-type_domA"/>
</dbReference>
<dbReference type="NCBIfam" id="TIGR01511">
    <property type="entry name" value="ATPase-IB1_Cu"/>
    <property type="match status" value="1"/>
</dbReference>
<accession>A1WZ37</accession>
<dbReference type="InterPro" id="IPR044492">
    <property type="entry name" value="P_typ_ATPase_HD_dom"/>
</dbReference>
<dbReference type="SUPFAM" id="SSF81665">
    <property type="entry name" value="Calcium ATPase, transmembrane domain M"/>
    <property type="match status" value="1"/>
</dbReference>
<dbReference type="OrthoDB" id="9814270at2"/>
<dbReference type="eggNOG" id="COG2217">
    <property type="taxonomic scope" value="Bacteria"/>
</dbReference>
<feature type="transmembrane region" description="Helical" evidence="14">
    <location>
        <begin position="194"/>
        <end position="213"/>
    </location>
</feature>
<dbReference type="InterPro" id="IPR023214">
    <property type="entry name" value="HAD_sf"/>
</dbReference>
<evidence type="ECO:0000256" key="3">
    <source>
        <dbReference type="ARBA" id="ARBA00012517"/>
    </source>
</evidence>
<evidence type="ECO:0000256" key="13">
    <source>
        <dbReference type="ARBA" id="ARBA00023136"/>
    </source>
</evidence>
<dbReference type="PRINTS" id="PR00943">
    <property type="entry name" value="CUATPASE"/>
</dbReference>
<dbReference type="Gene3D" id="2.70.150.10">
    <property type="entry name" value="Calcium-transporting ATPase, cytoplasmic transduction domain A"/>
    <property type="match status" value="1"/>
</dbReference>
<keyword evidence="4" id="KW-0813">Transport</keyword>
<dbReference type="InterPro" id="IPR006121">
    <property type="entry name" value="HMA_dom"/>
</dbReference>
<comment type="similarity">
    <text evidence="2 14">Belongs to the cation transport ATPase (P-type) (TC 3.A.3) family. Type IB subfamily.</text>
</comment>
<dbReference type="InterPro" id="IPR001757">
    <property type="entry name" value="P_typ_ATPase"/>
</dbReference>
<dbReference type="CDD" id="cd00371">
    <property type="entry name" value="HMA"/>
    <property type="match status" value="1"/>
</dbReference>
<dbReference type="Pfam" id="PF00403">
    <property type="entry name" value="HMA"/>
    <property type="match status" value="1"/>
</dbReference>
<feature type="transmembrane region" description="Helical" evidence="14">
    <location>
        <begin position="93"/>
        <end position="116"/>
    </location>
</feature>
<dbReference type="Gene3D" id="3.30.70.100">
    <property type="match status" value="1"/>
</dbReference>
<keyword evidence="13 14" id="KW-0472">Membrane</keyword>
<protein>
    <recommendedName>
        <fullName evidence="3">P-type Cu(+) transporter</fullName>
        <ecNumber evidence="3">7.2.2.8</ecNumber>
    </recommendedName>
</protein>
<name>A1WZ37_HALHL</name>
<dbReference type="FunFam" id="2.70.150.10:FF:000020">
    <property type="entry name" value="Copper-exporting P-type ATPase A"/>
    <property type="match status" value="1"/>
</dbReference>
<dbReference type="InterPro" id="IPR023298">
    <property type="entry name" value="ATPase_P-typ_TM_dom_sf"/>
</dbReference>
<feature type="transmembrane region" description="Helical" evidence="14">
    <location>
        <begin position="690"/>
        <end position="709"/>
    </location>
</feature>
<evidence type="ECO:0000256" key="9">
    <source>
        <dbReference type="ARBA" id="ARBA00022840"/>
    </source>
</evidence>
<evidence type="ECO:0000259" key="15">
    <source>
        <dbReference type="PROSITE" id="PS50846"/>
    </source>
</evidence>
<dbReference type="Pfam" id="PF00702">
    <property type="entry name" value="Hydrolase"/>
    <property type="match status" value="1"/>
</dbReference>
<evidence type="ECO:0000256" key="7">
    <source>
        <dbReference type="ARBA" id="ARBA00022723"/>
    </source>
</evidence>
<sequence length="754" mass="78671">MAEARIELSVEGMSCASCVARVERIAGRLPGVTEASVSLATERATIAYDPAQVSPAAIAEALTRGGFRASPRKSDEEAAAGRDRELSDLWRDLVIAATLTIPLVLVAMGPMLWPALADAMAALAPERAWLWVEWALATPVLGWAGRRFFIHGLPALRRLAPEMNTLVMLGTSAAWCYSTTVLIAPGLFPEGARGVYFEAIGVIITLVLVGRYLELKSRGRASQAIQRLMALQVPTARVERDGVVSEVAVEEVRPGERVLVRPGERVPVDGEVVEGSSYIDESMVTGEPVPVGRGAGDEVIGGTINGSGAFSFRATRVGGDTVLGQIVRMVEGAQASKPPIQSLVDRVAGVVVWGAIFLALSAVVLWTALGFGIDHALVVAAAVLLIACPCAMGLATPMAIMVGTGRGAEQGILFRRGAAFQASAGIDTVVLDKTGTLTEGRPALTELVPRGGWQYDEVLARAAAVEAHSEHPLGEAVVAAARERGLAVPAAEGVEAVAGFGIRGRVAGADVAIGARRYMETLGAAIEPDQAEQADALARRGRTPMYVAIDGRIAGLMAVADPIKEGAKDAVVALQGMGLRTVMLTGDDRATAEAVAAELAIREVRAEVLPADKETAISDLQAEGRHVAFVGDGINDAPALARADVGVAVGTGTDVAIEAGDVVIMAGDPRSVARGLGLARQTFRTIRQNLFWAFVYNVTLMPVAAGALYPFFGVLLSPMMAAGAMSLSSLLVVTNSLRLRHTALPAQEALPSPA</sequence>
<dbReference type="EC" id="7.2.2.8" evidence="3"/>
<dbReference type="GO" id="GO:0005524">
    <property type="term" value="F:ATP binding"/>
    <property type="evidence" value="ECO:0007669"/>
    <property type="project" value="UniProtKB-UniRule"/>
</dbReference>
<dbReference type="Gene3D" id="3.40.50.1000">
    <property type="entry name" value="HAD superfamily/HAD-like"/>
    <property type="match status" value="1"/>
</dbReference>
<dbReference type="InterPro" id="IPR023299">
    <property type="entry name" value="ATPase_P-typ_cyto_dom_N"/>
</dbReference>
<evidence type="ECO:0000256" key="11">
    <source>
        <dbReference type="ARBA" id="ARBA00022989"/>
    </source>
</evidence>
<dbReference type="SUPFAM" id="SSF81653">
    <property type="entry name" value="Calcium ATPase, transduction domain A"/>
    <property type="match status" value="1"/>
</dbReference>
<dbReference type="PROSITE" id="PS00154">
    <property type="entry name" value="ATPASE_E1_E2"/>
    <property type="match status" value="1"/>
</dbReference>
<comment type="subcellular location">
    <subcellularLocation>
        <location evidence="1">Cell membrane</location>
        <topology evidence="1">Multi-pass membrane protein</topology>
    </subcellularLocation>
</comment>
<evidence type="ECO:0000256" key="6">
    <source>
        <dbReference type="ARBA" id="ARBA00022692"/>
    </source>
</evidence>
<dbReference type="InterPro" id="IPR008250">
    <property type="entry name" value="ATPase_P-typ_transduc_dom_A_sf"/>
</dbReference>
<dbReference type="GO" id="GO:0005507">
    <property type="term" value="F:copper ion binding"/>
    <property type="evidence" value="ECO:0007669"/>
    <property type="project" value="TreeGrafter"/>
</dbReference>
<dbReference type="GO" id="GO:0060003">
    <property type="term" value="P:copper ion export"/>
    <property type="evidence" value="ECO:0007669"/>
    <property type="project" value="UniProtKB-ARBA"/>
</dbReference>
<feature type="transmembrane region" description="Helical" evidence="14">
    <location>
        <begin position="166"/>
        <end position="188"/>
    </location>
</feature>
<dbReference type="KEGG" id="hha:Hhal_2185"/>